<dbReference type="STRING" id="6238.A8XBQ9"/>
<dbReference type="FunCoup" id="A8XBQ9">
    <property type="interactions" value="12"/>
</dbReference>
<dbReference type="AlphaFoldDB" id="A8XBQ9"/>
<dbReference type="GeneID" id="8581938"/>
<accession>A8XBQ9</accession>
<gene>
    <name evidence="2 4" type="ORF">CBG10764</name>
    <name evidence="2" type="ORF">CBG_10764</name>
</gene>
<evidence type="ECO:0000313" key="4">
    <source>
        <dbReference type="WormBase" id="CBG10764"/>
    </source>
</evidence>
<protein>
    <submittedName>
        <fullName evidence="2">Protein CBG10764</fullName>
    </submittedName>
</protein>
<dbReference type="eggNOG" id="KOG3276">
    <property type="taxonomic scope" value="Eukaryota"/>
</dbReference>
<dbReference type="HAMAP" id="MF_00634">
    <property type="entry name" value="UPF0235"/>
    <property type="match status" value="1"/>
</dbReference>
<dbReference type="HOGENOM" id="CLU_1046732_0_0_1"/>
<dbReference type="NCBIfam" id="TIGR00251">
    <property type="entry name" value="DUF167 family protein"/>
    <property type="match status" value="1"/>
</dbReference>
<dbReference type="GO" id="GO:0005737">
    <property type="term" value="C:cytoplasm"/>
    <property type="evidence" value="ECO:0000318"/>
    <property type="project" value="GO_Central"/>
</dbReference>
<evidence type="ECO:0000313" key="3">
    <source>
        <dbReference type="Proteomes" id="UP000008549"/>
    </source>
</evidence>
<dbReference type="PANTHER" id="PTHR13420:SF7">
    <property type="entry name" value="UPF0235 PROTEIN C15ORF40"/>
    <property type="match status" value="1"/>
</dbReference>
<name>A8XBQ9_CAEBR</name>
<keyword evidence="3" id="KW-1185">Reference proteome</keyword>
<dbReference type="InterPro" id="IPR036591">
    <property type="entry name" value="YggU-like_sf"/>
</dbReference>
<dbReference type="KEGG" id="cbr:CBG_10764"/>
<dbReference type="Gene3D" id="3.30.1200.10">
    <property type="entry name" value="YggU-like"/>
    <property type="match status" value="1"/>
</dbReference>
<dbReference type="SMART" id="SM01152">
    <property type="entry name" value="DUF167"/>
    <property type="match status" value="1"/>
</dbReference>
<dbReference type="Proteomes" id="UP000008549">
    <property type="component" value="Unassembled WGS sequence"/>
</dbReference>
<organism evidence="2 3">
    <name type="scientific">Caenorhabditis briggsae</name>
    <dbReference type="NCBI Taxonomy" id="6238"/>
    <lineage>
        <taxon>Eukaryota</taxon>
        <taxon>Metazoa</taxon>
        <taxon>Ecdysozoa</taxon>
        <taxon>Nematoda</taxon>
        <taxon>Chromadorea</taxon>
        <taxon>Rhabditida</taxon>
        <taxon>Rhabditina</taxon>
        <taxon>Rhabditomorpha</taxon>
        <taxon>Rhabditoidea</taxon>
        <taxon>Rhabditidae</taxon>
        <taxon>Peloderinae</taxon>
        <taxon>Caenorhabditis</taxon>
    </lineage>
</organism>
<comment type="similarity">
    <text evidence="1">Belongs to the UPF0235 family.</text>
</comment>
<dbReference type="SUPFAM" id="SSF69786">
    <property type="entry name" value="YggU-like"/>
    <property type="match status" value="1"/>
</dbReference>
<dbReference type="Pfam" id="PF02594">
    <property type="entry name" value="DUF167"/>
    <property type="match status" value="1"/>
</dbReference>
<evidence type="ECO:0000256" key="1">
    <source>
        <dbReference type="ARBA" id="ARBA00010364"/>
    </source>
</evidence>
<dbReference type="WormBase" id="CBG10764">
    <property type="protein sequence ID" value="CBP46341"/>
    <property type="gene ID" value="WBGene00032043"/>
</dbReference>
<dbReference type="RefSeq" id="XP_002639944.2">
    <property type="nucleotide sequence ID" value="XM_002639898.2"/>
</dbReference>
<proteinExistence type="inferred from homology"/>
<dbReference type="InterPro" id="IPR003746">
    <property type="entry name" value="DUF167"/>
</dbReference>
<dbReference type="CTD" id="8581938"/>
<dbReference type="PANTHER" id="PTHR13420">
    <property type="entry name" value="UPF0235 PROTEIN C15ORF40"/>
    <property type="match status" value="1"/>
</dbReference>
<reference evidence="2 3" key="2">
    <citation type="journal article" date="2011" name="PLoS Genet.">
        <title>Caenorhabditis briggsae recombinant inbred line genotypes reveal inter-strain incompatibility and the evolution of recombination.</title>
        <authorList>
            <person name="Ross J.A."/>
            <person name="Koboldt D.C."/>
            <person name="Staisch J.E."/>
            <person name="Chamberlin H.M."/>
            <person name="Gupta B.P."/>
            <person name="Miller R.D."/>
            <person name="Baird S.E."/>
            <person name="Haag E.S."/>
        </authorList>
    </citation>
    <scope>NUCLEOTIDE SEQUENCE [LARGE SCALE GENOMIC DNA]</scope>
    <source>
        <strain evidence="2 3">AF16</strain>
    </source>
</reference>
<dbReference type="InParanoid" id="A8XBQ9"/>
<reference evidence="2 3" key="1">
    <citation type="journal article" date="2003" name="PLoS Biol.">
        <title>The genome sequence of Caenorhabditis briggsae: a platform for comparative genomics.</title>
        <authorList>
            <person name="Stein L.D."/>
            <person name="Bao Z."/>
            <person name="Blasiar D."/>
            <person name="Blumenthal T."/>
            <person name="Brent M.R."/>
            <person name="Chen N."/>
            <person name="Chinwalla A."/>
            <person name="Clarke L."/>
            <person name="Clee C."/>
            <person name="Coghlan A."/>
            <person name="Coulson A."/>
            <person name="D'Eustachio P."/>
            <person name="Fitch D.H."/>
            <person name="Fulton L.A."/>
            <person name="Fulton R.E."/>
            <person name="Griffiths-Jones S."/>
            <person name="Harris T.W."/>
            <person name="Hillier L.W."/>
            <person name="Kamath R."/>
            <person name="Kuwabara P.E."/>
            <person name="Mardis E.R."/>
            <person name="Marra M.A."/>
            <person name="Miner T.L."/>
            <person name="Minx P."/>
            <person name="Mullikin J.C."/>
            <person name="Plumb R.W."/>
            <person name="Rogers J."/>
            <person name="Schein J.E."/>
            <person name="Sohrmann M."/>
            <person name="Spieth J."/>
            <person name="Stajich J.E."/>
            <person name="Wei C."/>
            <person name="Willey D."/>
            <person name="Wilson R.K."/>
            <person name="Durbin R."/>
            <person name="Waterston R.H."/>
        </authorList>
    </citation>
    <scope>NUCLEOTIDE SEQUENCE [LARGE SCALE GENOMIC DNA]</scope>
    <source>
        <strain evidence="2 3">AF16</strain>
    </source>
</reference>
<sequence length="266" mass="29449">MVKPKKDKLVSKCVPAGDKSGEIDKKAQESAIFADSEGRIGLRIHAKPGAKKSGVVAINESEIDVAIGAAPREGAANEELVSYLMSALGLRKNELQFDKGAKSRSKVVLIETKRLSMEETPIVSADAEPELCDTYEIVERKFHCGPHGYLLHYGLRNCLVFNNQSILDQFTPKGREFVGCSTGCLVKAILNISEFSTSCLQIQEEAFKSHVDCYLNCNFCDVCKTEKLAFLKSYDWSDFLSFAALQQVYAIVRKCGVFGCFKVFDF</sequence>
<dbReference type="EMBL" id="HE600915">
    <property type="protein sequence ID" value="CAP30075.2"/>
    <property type="molecule type" value="Genomic_DNA"/>
</dbReference>
<evidence type="ECO:0000313" key="2">
    <source>
        <dbReference type="EMBL" id="CAP30075.2"/>
    </source>
</evidence>